<sequence>MGTHLEAIRIYMGKAQMEIARLDVENAAAHETYYQAVNLYRKADRLALEIIRSTRELEYRDRSEDIGMDAVYAVVEQALQRVDAVAADLGIDLPPAPDEAPTASVSDVYEALLNTGQRINQLLERQFSPSDVYQQVTKALNITLALFDRFPGERRVTQEPEWTPGKKPGDVYQVLLDCHAVVRDIAQRSGIDVLALSATPKSSPYRPGEVYDIATLLVSELNYIYAAVPGLSQPAASYFPGRKFPSDVHQRARRLHQTLIRLDELIARRPGWRQTERG</sequence>
<gene>
    <name evidence="1" type="ORF">Tel_01095</name>
</gene>
<evidence type="ECO:0000313" key="1">
    <source>
        <dbReference type="EMBL" id="ALP51846.1"/>
    </source>
</evidence>
<keyword evidence="2" id="KW-1185">Reference proteome</keyword>
<dbReference type="AlphaFoldDB" id="A0A0S2T9P2"/>
<protein>
    <submittedName>
        <fullName evidence="1">Uncharacterized protein</fullName>
    </submittedName>
</protein>
<name>A0A0S2T9P2_9GAMM</name>
<reference evidence="1" key="1">
    <citation type="submission" date="2015-10" db="EMBL/GenBank/DDBJ databases">
        <title>Description of Candidatus Tenderia electrophaga gen. nov, sp. nov., an Uncultivated Electroautotroph from a Biocathode Enrichment.</title>
        <authorList>
            <person name="Eddie B.J."/>
            <person name="Malanoski A.P."/>
            <person name="Wang Z."/>
            <person name="Hall R.J."/>
            <person name="Oh S.D."/>
            <person name="Heiner C."/>
            <person name="Lin B."/>
            <person name="Strycharz-Glaven S.M."/>
        </authorList>
    </citation>
    <scope>NUCLEOTIDE SEQUENCE [LARGE SCALE GENOMIC DNA]</scope>
    <source>
        <strain evidence="1">NRL1</strain>
    </source>
</reference>
<dbReference type="EMBL" id="CP013099">
    <property type="protein sequence ID" value="ALP51846.1"/>
    <property type="molecule type" value="Genomic_DNA"/>
</dbReference>
<dbReference type="Proteomes" id="UP000055136">
    <property type="component" value="Chromosome"/>
</dbReference>
<accession>A0A0S2T9P2</accession>
<evidence type="ECO:0000313" key="2">
    <source>
        <dbReference type="Proteomes" id="UP000055136"/>
    </source>
</evidence>
<proteinExistence type="predicted"/>
<organism evidence="1 2">
    <name type="scientific">Candidatus Tenderia electrophaga</name>
    <dbReference type="NCBI Taxonomy" id="1748243"/>
    <lineage>
        <taxon>Bacteria</taxon>
        <taxon>Pseudomonadati</taxon>
        <taxon>Pseudomonadota</taxon>
        <taxon>Gammaproteobacteria</taxon>
        <taxon>Candidatus Tenderiales</taxon>
        <taxon>Candidatus Tenderiaceae</taxon>
        <taxon>Candidatus Tenderia</taxon>
    </lineage>
</organism>
<dbReference type="KEGG" id="tee:Tel_01095"/>